<dbReference type="SMART" id="SM01012">
    <property type="entry name" value="ANTAR"/>
    <property type="match status" value="1"/>
</dbReference>
<keyword evidence="2" id="KW-0804">Transcription</keyword>
<keyword evidence="1" id="KW-0805">Transcription regulation</keyword>
<protein>
    <recommendedName>
        <fullName evidence="4">ANTAR domain-containing protein</fullName>
    </recommendedName>
</protein>
<feature type="coiled-coil region" evidence="3">
    <location>
        <begin position="1"/>
        <end position="35"/>
    </location>
</feature>
<feature type="domain" description="ANTAR" evidence="4">
    <location>
        <begin position="18"/>
        <end position="80"/>
    </location>
</feature>
<gene>
    <name evidence="5" type="ORF">M2283_008312</name>
</gene>
<dbReference type="InterPro" id="IPR036388">
    <property type="entry name" value="WH-like_DNA-bd_sf"/>
</dbReference>
<dbReference type="PROSITE" id="PS50921">
    <property type="entry name" value="ANTAR"/>
    <property type="match status" value="1"/>
</dbReference>
<organism evidence="5 6">
    <name type="scientific">Streptomyces pseudovenezuelae</name>
    <dbReference type="NCBI Taxonomy" id="67350"/>
    <lineage>
        <taxon>Bacteria</taxon>
        <taxon>Bacillati</taxon>
        <taxon>Actinomycetota</taxon>
        <taxon>Actinomycetes</taxon>
        <taxon>Kitasatosporales</taxon>
        <taxon>Streptomycetaceae</taxon>
        <taxon>Streptomyces</taxon>
        <taxon>Streptomyces aurantiacus group</taxon>
    </lineage>
</organism>
<dbReference type="InterPro" id="IPR005561">
    <property type="entry name" value="ANTAR"/>
</dbReference>
<evidence type="ECO:0000259" key="4">
    <source>
        <dbReference type="PROSITE" id="PS50921"/>
    </source>
</evidence>
<dbReference type="Pfam" id="PF03861">
    <property type="entry name" value="ANTAR"/>
    <property type="match status" value="1"/>
</dbReference>
<dbReference type="SUPFAM" id="SSF55781">
    <property type="entry name" value="GAF domain-like"/>
    <property type="match status" value="1"/>
</dbReference>
<evidence type="ECO:0000313" key="5">
    <source>
        <dbReference type="EMBL" id="MDH6220970.1"/>
    </source>
</evidence>
<evidence type="ECO:0000313" key="6">
    <source>
        <dbReference type="Proteomes" id="UP001160499"/>
    </source>
</evidence>
<sequence>MAEAARRGADEERERAELERLRAEARELRARARAHPLISQAQGVLQERYRLPDGDSAFGLLQRASQRFNVKLRSLADVVLTAPRPDEDALWFPRRVRSPEPALNFPAPYRPEPGNRGAVLSAVLSQTLAVVETSMGNVQVADRVKGGLRMEKHTGLTDDFVDFFAYVGEEGTSCAAAARDLTQVTVTDVSTDPVFDEAARAQILAAGSLGCHSVPLSTASGMCVAMVSAHADHTLRRLTDTQLKTLEVMGAEAGRWLAWHDRTVVLDALEYLHALGRRGRGTRIRRS</sequence>
<dbReference type="EMBL" id="JARXVH010000019">
    <property type="protein sequence ID" value="MDH6220970.1"/>
    <property type="molecule type" value="Genomic_DNA"/>
</dbReference>
<dbReference type="RefSeq" id="WP_280881713.1">
    <property type="nucleotide sequence ID" value="NZ_JARXVH010000019.1"/>
</dbReference>
<dbReference type="InterPro" id="IPR029016">
    <property type="entry name" value="GAF-like_dom_sf"/>
</dbReference>
<dbReference type="Gene3D" id="3.30.450.40">
    <property type="match status" value="1"/>
</dbReference>
<comment type="caution">
    <text evidence="5">The sequence shown here is derived from an EMBL/GenBank/DDBJ whole genome shotgun (WGS) entry which is preliminary data.</text>
</comment>
<keyword evidence="3" id="KW-0175">Coiled coil</keyword>
<dbReference type="Gene3D" id="1.10.10.10">
    <property type="entry name" value="Winged helix-like DNA-binding domain superfamily/Winged helix DNA-binding domain"/>
    <property type="match status" value="1"/>
</dbReference>
<evidence type="ECO:0000256" key="2">
    <source>
        <dbReference type="ARBA" id="ARBA00023163"/>
    </source>
</evidence>
<accession>A0ABT6LXE1</accession>
<evidence type="ECO:0000256" key="1">
    <source>
        <dbReference type="ARBA" id="ARBA00023015"/>
    </source>
</evidence>
<proteinExistence type="predicted"/>
<reference evidence="5 6" key="1">
    <citation type="submission" date="2023-04" db="EMBL/GenBank/DDBJ databases">
        <title>Forest soil microbial communities from Buena Vista Peninsula, Colon Province, Panama.</title>
        <authorList>
            <person name="Bouskill N."/>
        </authorList>
    </citation>
    <scope>NUCLEOTIDE SEQUENCE [LARGE SCALE GENOMIC DNA]</scope>
    <source>
        <strain evidence="5 6">GGS1</strain>
    </source>
</reference>
<dbReference type="Proteomes" id="UP001160499">
    <property type="component" value="Unassembled WGS sequence"/>
</dbReference>
<keyword evidence="6" id="KW-1185">Reference proteome</keyword>
<name>A0ABT6LXE1_9ACTN</name>
<evidence type="ECO:0000256" key="3">
    <source>
        <dbReference type="SAM" id="Coils"/>
    </source>
</evidence>